<evidence type="ECO:0000313" key="2">
    <source>
        <dbReference type="Proteomes" id="UP000663889"/>
    </source>
</evidence>
<organism evidence="1 2">
    <name type="scientific">Rotaria sordida</name>
    <dbReference type="NCBI Taxonomy" id="392033"/>
    <lineage>
        <taxon>Eukaryota</taxon>
        <taxon>Metazoa</taxon>
        <taxon>Spiralia</taxon>
        <taxon>Gnathifera</taxon>
        <taxon>Rotifera</taxon>
        <taxon>Eurotatoria</taxon>
        <taxon>Bdelloidea</taxon>
        <taxon>Philodinida</taxon>
        <taxon>Philodinidae</taxon>
        <taxon>Rotaria</taxon>
    </lineage>
</organism>
<feature type="non-terminal residue" evidence="1">
    <location>
        <position position="1"/>
    </location>
</feature>
<sequence length="54" mass="6589">IKKNIRHLEELPNENFMKNEYIYFLLLHDGTVDTKFVNQRDLDIKNEARELLKK</sequence>
<dbReference type="EMBL" id="CAJNOU010004755">
    <property type="protein sequence ID" value="CAF1453806.1"/>
    <property type="molecule type" value="Genomic_DNA"/>
</dbReference>
<accession>A0A815PVA8</accession>
<proteinExistence type="predicted"/>
<gene>
    <name evidence="1" type="ORF">SEV965_LOCUS33825</name>
</gene>
<dbReference type="AlphaFoldDB" id="A0A815PVA8"/>
<dbReference type="Proteomes" id="UP000663889">
    <property type="component" value="Unassembled WGS sequence"/>
</dbReference>
<evidence type="ECO:0000313" key="1">
    <source>
        <dbReference type="EMBL" id="CAF1453806.1"/>
    </source>
</evidence>
<name>A0A815PVA8_9BILA</name>
<comment type="caution">
    <text evidence="1">The sequence shown here is derived from an EMBL/GenBank/DDBJ whole genome shotgun (WGS) entry which is preliminary data.</text>
</comment>
<reference evidence="1" key="1">
    <citation type="submission" date="2021-02" db="EMBL/GenBank/DDBJ databases">
        <authorList>
            <person name="Nowell W R."/>
        </authorList>
    </citation>
    <scope>NUCLEOTIDE SEQUENCE</scope>
</reference>
<protein>
    <submittedName>
        <fullName evidence="1">Uncharacterized protein</fullName>
    </submittedName>
</protein>